<feature type="region of interest" description="Disordered" evidence="1">
    <location>
        <begin position="47"/>
        <end position="76"/>
    </location>
</feature>
<evidence type="ECO:0008006" key="4">
    <source>
        <dbReference type="Google" id="ProtNLM"/>
    </source>
</evidence>
<dbReference type="AlphaFoldDB" id="A0A8H6XXI9"/>
<evidence type="ECO:0000313" key="2">
    <source>
        <dbReference type="EMBL" id="KAF7349418.1"/>
    </source>
</evidence>
<keyword evidence="3" id="KW-1185">Reference proteome</keyword>
<accession>A0A8H6XXI9</accession>
<evidence type="ECO:0000256" key="1">
    <source>
        <dbReference type="SAM" id="MobiDB-lite"/>
    </source>
</evidence>
<organism evidence="2 3">
    <name type="scientific">Mycena sanguinolenta</name>
    <dbReference type="NCBI Taxonomy" id="230812"/>
    <lineage>
        <taxon>Eukaryota</taxon>
        <taxon>Fungi</taxon>
        <taxon>Dikarya</taxon>
        <taxon>Basidiomycota</taxon>
        <taxon>Agaricomycotina</taxon>
        <taxon>Agaricomycetes</taxon>
        <taxon>Agaricomycetidae</taxon>
        <taxon>Agaricales</taxon>
        <taxon>Marasmiineae</taxon>
        <taxon>Mycenaceae</taxon>
        <taxon>Mycena</taxon>
    </lineage>
</organism>
<reference evidence="2" key="1">
    <citation type="submission" date="2020-05" db="EMBL/GenBank/DDBJ databases">
        <title>Mycena genomes resolve the evolution of fungal bioluminescence.</title>
        <authorList>
            <person name="Tsai I.J."/>
        </authorList>
    </citation>
    <scope>NUCLEOTIDE SEQUENCE</scope>
    <source>
        <strain evidence="2">160909Yilan</strain>
    </source>
</reference>
<gene>
    <name evidence="2" type="ORF">MSAN_01731700</name>
</gene>
<dbReference type="EMBL" id="JACAZH010000016">
    <property type="protein sequence ID" value="KAF7349418.1"/>
    <property type="molecule type" value="Genomic_DNA"/>
</dbReference>
<name>A0A8H6XXI9_9AGAR</name>
<protein>
    <recommendedName>
        <fullName evidence="4">GATA-type domain-containing protein</fullName>
    </recommendedName>
</protein>
<sequence length="346" mass="37245">MTGKKFAAVYKIGSVFDCRSHLYLNPPHRPIPTALFSSFSMEPGSLAHSVSSPSSDSQNPEIDGGNTARTSSPASDVLVHDGGYGLHYLDPETSVPPLNFDLFSPLVPRNVPMDLVGTNIPGNPSVFRNAPLGDHVPSSGGTGDALLPPGVVRNAIPDNGTLVTPAPADYDVPLFSTSPFAKKARQMARSVKSIDELNILRQELDLRAPALELLVDGGGGHSGTSEWHMLDHQPFNYATTLSGVASMSSMPSTSAAGASLVYHCESEHDDYQLTLRYLKDTNASEPSSSSSVARRCSQCQATNTIQWRTDAKRSRKPGQSPTSICHKCWSKMYYAERQAEKKKNGV</sequence>
<proteinExistence type="predicted"/>
<dbReference type="Proteomes" id="UP000623467">
    <property type="component" value="Unassembled WGS sequence"/>
</dbReference>
<evidence type="ECO:0000313" key="3">
    <source>
        <dbReference type="Proteomes" id="UP000623467"/>
    </source>
</evidence>
<feature type="compositionally biased region" description="Low complexity" evidence="1">
    <location>
        <begin position="47"/>
        <end position="57"/>
    </location>
</feature>
<comment type="caution">
    <text evidence="2">The sequence shown here is derived from an EMBL/GenBank/DDBJ whole genome shotgun (WGS) entry which is preliminary data.</text>
</comment>